<accession>A0A2W7NJY5</accession>
<evidence type="ECO:0000313" key="1">
    <source>
        <dbReference type="EMBL" id="PZX20170.1"/>
    </source>
</evidence>
<name>A0A2W7NJY5_9BACT</name>
<proteinExistence type="predicted"/>
<comment type="caution">
    <text evidence="1">The sequence shown here is derived from an EMBL/GenBank/DDBJ whole genome shotgun (WGS) entry which is preliminary data.</text>
</comment>
<keyword evidence="2" id="KW-1185">Reference proteome</keyword>
<evidence type="ECO:0000313" key="2">
    <source>
        <dbReference type="Proteomes" id="UP000249239"/>
    </source>
</evidence>
<dbReference type="AlphaFoldDB" id="A0A2W7NJY5"/>
<dbReference type="Proteomes" id="UP000249239">
    <property type="component" value="Unassembled WGS sequence"/>
</dbReference>
<organism evidence="1 2">
    <name type="scientific">Breznakibacter xylanolyticus</name>
    <dbReference type="NCBI Taxonomy" id="990"/>
    <lineage>
        <taxon>Bacteria</taxon>
        <taxon>Pseudomonadati</taxon>
        <taxon>Bacteroidota</taxon>
        <taxon>Bacteroidia</taxon>
        <taxon>Marinilabiliales</taxon>
        <taxon>Marinilabiliaceae</taxon>
        <taxon>Breznakibacter</taxon>
    </lineage>
</organism>
<sequence length="43" mass="4832">MQYIIVKFIEVYALISMSHHVSVYKSSLTATILPSASNLKSLF</sequence>
<reference evidence="1 2" key="1">
    <citation type="submission" date="2018-06" db="EMBL/GenBank/DDBJ databases">
        <title>Genomic Encyclopedia of Archaeal and Bacterial Type Strains, Phase II (KMG-II): from individual species to whole genera.</title>
        <authorList>
            <person name="Goeker M."/>
        </authorList>
    </citation>
    <scope>NUCLEOTIDE SEQUENCE [LARGE SCALE GENOMIC DNA]</scope>
    <source>
        <strain evidence="1 2">DSM 6779</strain>
    </source>
</reference>
<gene>
    <name evidence="1" type="ORF">LX69_00626</name>
</gene>
<dbReference type="EMBL" id="QKZK01000003">
    <property type="protein sequence ID" value="PZX20170.1"/>
    <property type="molecule type" value="Genomic_DNA"/>
</dbReference>
<protein>
    <submittedName>
        <fullName evidence="1">Uncharacterized protein</fullName>
    </submittedName>
</protein>